<dbReference type="Pfam" id="PF07957">
    <property type="entry name" value="DUF3294"/>
    <property type="match status" value="1"/>
</dbReference>
<name>A0A8H2WWH3_9AGAM</name>
<dbReference type="EMBL" id="CAJMWV010000654">
    <property type="protein sequence ID" value="CAE6409359.1"/>
    <property type="molecule type" value="Genomic_DNA"/>
</dbReference>
<comment type="caution">
    <text evidence="1">The sequence shown here is derived from an EMBL/GenBank/DDBJ whole genome shotgun (WGS) entry which is preliminary data.</text>
</comment>
<proteinExistence type="predicted"/>
<evidence type="ECO:0000313" key="1">
    <source>
        <dbReference type="EMBL" id="CAE6409359.1"/>
    </source>
</evidence>
<sequence>MTNAHIQKLWGSLQVIINETEIIAEATNERLDREVATCNKIFLARSANSNVHHAYGRLYPLPLPDGGHPDGFPDTLDEFMGLNREQLNRLIQQYELLDDEQPRTNAERREVLGVHWWVVYYQ</sequence>
<dbReference type="InterPro" id="IPR012917">
    <property type="entry name" value="DUF3294"/>
</dbReference>
<accession>A0A8H2WWH3</accession>
<protein>
    <submittedName>
        <fullName evidence="1">Uncharacterized protein</fullName>
    </submittedName>
</protein>
<dbReference type="Proteomes" id="UP000663831">
    <property type="component" value="Unassembled WGS sequence"/>
</dbReference>
<organism evidence="1 2">
    <name type="scientific">Rhizoctonia solani</name>
    <dbReference type="NCBI Taxonomy" id="456999"/>
    <lineage>
        <taxon>Eukaryota</taxon>
        <taxon>Fungi</taxon>
        <taxon>Dikarya</taxon>
        <taxon>Basidiomycota</taxon>
        <taxon>Agaricomycotina</taxon>
        <taxon>Agaricomycetes</taxon>
        <taxon>Cantharellales</taxon>
        <taxon>Ceratobasidiaceae</taxon>
        <taxon>Rhizoctonia</taxon>
    </lineage>
</organism>
<gene>
    <name evidence="1" type="ORF">RDB_LOCUS20743</name>
</gene>
<reference evidence="1" key="1">
    <citation type="submission" date="2021-01" db="EMBL/GenBank/DDBJ databases">
        <authorList>
            <person name="Kaushik A."/>
        </authorList>
    </citation>
    <scope>NUCLEOTIDE SEQUENCE</scope>
    <source>
        <strain evidence="1">AG3-1AP</strain>
    </source>
</reference>
<dbReference type="AlphaFoldDB" id="A0A8H2WWH3"/>
<evidence type="ECO:0000313" key="2">
    <source>
        <dbReference type="Proteomes" id="UP000663831"/>
    </source>
</evidence>